<feature type="compositionally biased region" description="Basic and acidic residues" evidence="13">
    <location>
        <begin position="264"/>
        <end position="275"/>
    </location>
</feature>
<evidence type="ECO:0000256" key="6">
    <source>
        <dbReference type="ARBA" id="ARBA00022771"/>
    </source>
</evidence>
<dbReference type="InterPro" id="IPR013083">
    <property type="entry name" value="Znf_RING/FYVE/PHD"/>
</dbReference>
<dbReference type="SUPFAM" id="SSF57850">
    <property type="entry name" value="RING/U-box"/>
    <property type="match status" value="1"/>
</dbReference>
<gene>
    <name evidence="16" type="ORF">M6B38_274415</name>
</gene>
<dbReference type="PANTHER" id="PTHR45768:SF34">
    <property type="entry name" value="RING-H2 FINGER PROTEIN ATL64"/>
    <property type="match status" value="1"/>
</dbReference>
<keyword evidence="4 14" id="KW-0812">Transmembrane</keyword>
<dbReference type="PANTHER" id="PTHR45768">
    <property type="entry name" value="E3 UBIQUITIN-PROTEIN LIGASE RNF13-LIKE"/>
    <property type="match status" value="1"/>
</dbReference>
<evidence type="ECO:0000313" key="16">
    <source>
        <dbReference type="EMBL" id="KAJ6848458.1"/>
    </source>
</evidence>
<feature type="compositionally biased region" description="Low complexity" evidence="13">
    <location>
        <begin position="174"/>
        <end position="188"/>
    </location>
</feature>
<reference evidence="16" key="2">
    <citation type="submission" date="2023-04" db="EMBL/GenBank/DDBJ databases">
        <authorList>
            <person name="Bruccoleri R.E."/>
            <person name="Oakeley E.J."/>
            <person name="Faust A.-M."/>
            <person name="Dessus-Babus S."/>
            <person name="Altorfer M."/>
            <person name="Burckhardt D."/>
            <person name="Oertli M."/>
            <person name="Naumann U."/>
            <person name="Petersen F."/>
            <person name="Wong J."/>
        </authorList>
    </citation>
    <scope>NUCLEOTIDE SEQUENCE</scope>
    <source>
        <strain evidence="16">GSM-AAB239-AS_SAM_17_03QT</strain>
        <tissue evidence="16">Leaf</tissue>
    </source>
</reference>
<organism evidence="16 17">
    <name type="scientific">Iris pallida</name>
    <name type="common">Sweet iris</name>
    <dbReference type="NCBI Taxonomy" id="29817"/>
    <lineage>
        <taxon>Eukaryota</taxon>
        <taxon>Viridiplantae</taxon>
        <taxon>Streptophyta</taxon>
        <taxon>Embryophyta</taxon>
        <taxon>Tracheophyta</taxon>
        <taxon>Spermatophyta</taxon>
        <taxon>Magnoliopsida</taxon>
        <taxon>Liliopsida</taxon>
        <taxon>Asparagales</taxon>
        <taxon>Iridaceae</taxon>
        <taxon>Iridoideae</taxon>
        <taxon>Irideae</taxon>
        <taxon>Iris</taxon>
    </lineage>
</organism>
<keyword evidence="9 14" id="KW-1133">Transmembrane helix</keyword>
<evidence type="ECO:0000256" key="10">
    <source>
        <dbReference type="ARBA" id="ARBA00023136"/>
    </source>
</evidence>
<keyword evidence="8" id="KW-0862">Zinc</keyword>
<keyword evidence="3" id="KW-0808">Transferase</keyword>
<feature type="region of interest" description="Disordered" evidence="13">
    <location>
        <begin position="159"/>
        <end position="191"/>
    </location>
</feature>
<dbReference type="Pfam" id="PF13639">
    <property type="entry name" value="zf-RING_2"/>
    <property type="match status" value="1"/>
</dbReference>
<keyword evidence="17" id="KW-1185">Reference proteome</keyword>
<dbReference type="Gene3D" id="3.30.40.10">
    <property type="entry name" value="Zinc/RING finger domain, C3HC4 (zinc finger)"/>
    <property type="match status" value="1"/>
</dbReference>
<dbReference type="GO" id="GO:0016740">
    <property type="term" value="F:transferase activity"/>
    <property type="evidence" value="ECO:0007669"/>
    <property type="project" value="UniProtKB-KW"/>
</dbReference>
<evidence type="ECO:0000256" key="5">
    <source>
        <dbReference type="ARBA" id="ARBA00022723"/>
    </source>
</evidence>
<reference evidence="16" key="1">
    <citation type="journal article" date="2023" name="GigaByte">
        <title>Genome assembly of the bearded iris, Iris pallida Lam.</title>
        <authorList>
            <person name="Bruccoleri R.E."/>
            <person name="Oakeley E.J."/>
            <person name="Faust A.M.E."/>
            <person name="Altorfer M."/>
            <person name="Dessus-Babus S."/>
            <person name="Burckhardt D."/>
            <person name="Oertli M."/>
            <person name="Naumann U."/>
            <person name="Petersen F."/>
            <person name="Wong J."/>
        </authorList>
    </citation>
    <scope>NUCLEOTIDE SEQUENCE</scope>
    <source>
        <strain evidence="16">GSM-AAB239-AS_SAM_17_03QT</strain>
    </source>
</reference>
<comment type="subcellular location">
    <subcellularLocation>
        <location evidence="1">Membrane</location>
        <topology evidence="1">Single-pass membrane protein</topology>
    </subcellularLocation>
</comment>
<evidence type="ECO:0000256" key="11">
    <source>
        <dbReference type="ARBA" id="ARBA00024209"/>
    </source>
</evidence>
<name>A0AAX6I5Y2_IRIPA</name>
<evidence type="ECO:0000256" key="8">
    <source>
        <dbReference type="ARBA" id="ARBA00022833"/>
    </source>
</evidence>
<dbReference type="PROSITE" id="PS50089">
    <property type="entry name" value="ZF_RING_2"/>
    <property type="match status" value="1"/>
</dbReference>
<proteinExistence type="inferred from homology"/>
<dbReference type="GO" id="GO:0016020">
    <property type="term" value="C:membrane"/>
    <property type="evidence" value="ECO:0007669"/>
    <property type="project" value="UniProtKB-SubCell"/>
</dbReference>
<evidence type="ECO:0000256" key="9">
    <source>
        <dbReference type="ARBA" id="ARBA00022989"/>
    </source>
</evidence>
<feature type="transmembrane region" description="Helical" evidence="14">
    <location>
        <begin position="26"/>
        <end position="46"/>
    </location>
</feature>
<keyword evidence="6 12" id="KW-0863">Zinc-finger</keyword>
<dbReference type="Proteomes" id="UP001140949">
    <property type="component" value="Unassembled WGS sequence"/>
</dbReference>
<accession>A0AAX6I5Y2</accession>
<comment type="pathway">
    <text evidence="2">Protein modification; protein ubiquitination.</text>
</comment>
<dbReference type="EMBL" id="JANAVB010004600">
    <property type="protein sequence ID" value="KAJ6848458.1"/>
    <property type="molecule type" value="Genomic_DNA"/>
</dbReference>
<evidence type="ECO:0000313" key="17">
    <source>
        <dbReference type="Proteomes" id="UP001140949"/>
    </source>
</evidence>
<evidence type="ECO:0000256" key="3">
    <source>
        <dbReference type="ARBA" id="ARBA00022679"/>
    </source>
</evidence>
<sequence length="275" mass="28715">MSGDAANQATNVPGAAAAAAPVSGQITVAVVLLIVVLFLAVLVLYLRSMGYTGSSVSGSSRRPTTSRLVSDESASHRNALDASILESLPVAVYRVRPEECGLECAVCICELAEGEEVRFLPRCSHAFHVECIDMWFGSNSTCPLCRLPVVAAYSGTNDAASPVRDAKDQEHGCSSSSSSSSSPSTSSSGRMKELVIEIPRSRAAAEGGFSSAVSPPPSTRRGSESARTPAVERLRSLGRMVSRGRGKGVCCSTTPRPAAGSDIELGRIDDVSKHQ</sequence>
<evidence type="ECO:0000259" key="15">
    <source>
        <dbReference type="PROSITE" id="PS50089"/>
    </source>
</evidence>
<dbReference type="CDD" id="cd16461">
    <property type="entry name" value="RING-H2_EL5-like"/>
    <property type="match status" value="1"/>
</dbReference>
<feature type="region of interest" description="Disordered" evidence="13">
    <location>
        <begin position="203"/>
        <end position="275"/>
    </location>
</feature>
<evidence type="ECO:0000256" key="12">
    <source>
        <dbReference type="PROSITE-ProRule" id="PRU00175"/>
    </source>
</evidence>
<evidence type="ECO:0000256" key="13">
    <source>
        <dbReference type="SAM" id="MobiDB-lite"/>
    </source>
</evidence>
<keyword evidence="5" id="KW-0479">Metal-binding</keyword>
<evidence type="ECO:0000256" key="4">
    <source>
        <dbReference type="ARBA" id="ARBA00022692"/>
    </source>
</evidence>
<evidence type="ECO:0000256" key="7">
    <source>
        <dbReference type="ARBA" id="ARBA00022786"/>
    </source>
</evidence>
<dbReference type="InterPro" id="IPR001841">
    <property type="entry name" value="Znf_RING"/>
</dbReference>
<comment type="caution">
    <text evidence="16">The sequence shown here is derived from an EMBL/GenBank/DDBJ whole genome shotgun (WGS) entry which is preliminary data.</text>
</comment>
<dbReference type="SMART" id="SM00184">
    <property type="entry name" value="RING"/>
    <property type="match status" value="1"/>
</dbReference>
<feature type="compositionally biased region" description="Polar residues" evidence="13">
    <location>
        <begin position="52"/>
        <end position="68"/>
    </location>
</feature>
<evidence type="ECO:0000256" key="2">
    <source>
        <dbReference type="ARBA" id="ARBA00004906"/>
    </source>
</evidence>
<dbReference type="GO" id="GO:0008270">
    <property type="term" value="F:zinc ion binding"/>
    <property type="evidence" value="ECO:0007669"/>
    <property type="project" value="UniProtKB-KW"/>
</dbReference>
<feature type="region of interest" description="Disordered" evidence="13">
    <location>
        <begin position="52"/>
        <end position="72"/>
    </location>
</feature>
<evidence type="ECO:0000256" key="1">
    <source>
        <dbReference type="ARBA" id="ARBA00004167"/>
    </source>
</evidence>
<dbReference type="AlphaFoldDB" id="A0AAX6I5Y2"/>
<feature type="domain" description="RING-type" evidence="15">
    <location>
        <begin position="104"/>
        <end position="146"/>
    </location>
</feature>
<comment type="similarity">
    <text evidence="11">Belongs to the RING-type zinc finger family. ATL subfamily.</text>
</comment>
<keyword evidence="10 14" id="KW-0472">Membrane</keyword>
<protein>
    <submittedName>
        <fullName evidence="16">RING-H2 finger protein ATL2-like</fullName>
    </submittedName>
</protein>
<keyword evidence="7" id="KW-0833">Ubl conjugation pathway</keyword>
<evidence type="ECO:0000256" key="14">
    <source>
        <dbReference type="SAM" id="Phobius"/>
    </source>
</evidence>